<protein>
    <submittedName>
        <fullName evidence="3">Chalcone synthase 1B-like</fullName>
    </submittedName>
</protein>
<name>A0AAX6HYH4_IRIPA</name>
<reference evidence="3" key="1">
    <citation type="journal article" date="2023" name="GigaByte">
        <title>Genome assembly of the bearded iris, Iris pallida Lam.</title>
        <authorList>
            <person name="Bruccoleri R.E."/>
            <person name="Oakeley E.J."/>
            <person name="Faust A.M.E."/>
            <person name="Altorfer M."/>
            <person name="Dessus-Babus S."/>
            <person name="Burckhardt D."/>
            <person name="Oertli M."/>
            <person name="Naumann U."/>
            <person name="Petersen F."/>
            <person name="Wong J."/>
        </authorList>
    </citation>
    <scope>NUCLEOTIDE SEQUENCE</scope>
    <source>
        <strain evidence="3">GSM-AAB239-AS_SAM_17_03QT</strain>
    </source>
</reference>
<proteinExistence type="predicted"/>
<evidence type="ECO:0000313" key="4">
    <source>
        <dbReference type="Proteomes" id="UP001140949"/>
    </source>
</evidence>
<dbReference type="EMBL" id="JANAVB010038466">
    <property type="protein sequence ID" value="KAJ6800994.1"/>
    <property type="molecule type" value="Genomic_DNA"/>
</dbReference>
<evidence type="ECO:0000313" key="2">
    <source>
        <dbReference type="EMBL" id="KAJ6800994.1"/>
    </source>
</evidence>
<comment type="caution">
    <text evidence="3">The sequence shown here is derived from an EMBL/GenBank/DDBJ whole genome shotgun (WGS) entry which is preliminary data.</text>
</comment>
<gene>
    <name evidence="2" type="ORF">M6B38_201420</name>
    <name evidence="3" type="ORF">M6B38_288615</name>
</gene>
<organism evidence="3 4">
    <name type="scientific">Iris pallida</name>
    <name type="common">Sweet iris</name>
    <dbReference type="NCBI Taxonomy" id="29817"/>
    <lineage>
        <taxon>Eukaryota</taxon>
        <taxon>Viridiplantae</taxon>
        <taxon>Streptophyta</taxon>
        <taxon>Embryophyta</taxon>
        <taxon>Tracheophyta</taxon>
        <taxon>Spermatophyta</taxon>
        <taxon>Magnoliopsida</taxon>
        <taxon>Liliopsida</taxon>
        <taxon>Asparagales</taxon>
        <taxon>Iridaceae</taxon>
        <taxon>Iridoideae</taxon>
        <taxon>Irideae</taxon>
        <taxon>Iris</taxon>
    </lineage>
</organism>
<evidence type="ECO:0000313" key="3">
    <source>
        <dbReference type="EMBL" id="KAJ6845275.1"/>
    </source>
</evidence>
<reference evidence="3" key="2">
    <citation type="submission" date="2023-04" db="EMBL/GenBank/DDBJ databases">
        <authorList>
            <person name="Bruccoleri R.E."/>
            <person name="Oakeley E.J."/>
            <person name="Faust A.-M."/>
            <person name="Dessus-Babus S."/>
            <person name="Altorfer M."/>
            <person name="Burckhardt D."/>
            <person name="Oertli M."/>
            <person name="Naumann U."/>
            <person name="Petersen F."/>
            <person name="Wong J."/>
        </authorList>
    </citation>
    <scope>NUCLEOTIDE SEQUENCE</scope>
    <source>
        <strain evidence="3">GSM-AAB239-AS_SAM_17_03QT</strain>
        <tissue evidence="3">Leaf</tissue>
    </source>
</reference>
<feature type="region of interest" description="Disordered" evidence="1">
    <location>
        <begin position="54"/>
        <end position="92"/>
    </location>
</feature>
<sequence>MAPSDPGSMFCQVPTIWNISRSVPSWGSAPTTAAEAPSPNRAWTTRFSTWSLDGPRKAMETSSQQMTRTRAPRLFSARSLARRRTEPPPKQPCWWSMKRLVESGRPSMFTTS</sequence>
<dbReference type="AlphaFoldDB" id="A0AAX6HYH4"/>
<accession>A0AAX6HYH4</accession>
<dbReference type="Proteomes" id="UP001140949">
    <property type="component" value="Unassembled WGS sequence"/>
</dbReference>
<dbReference type="EMBL" id="JANAVB010006390">
    <property type="protein sequence ID" value="KAJ6845275.1"/>
    <property type="molecule type" value="Genomic_DNA"/>
</dbReference>
<keyword evidence="4" id="KW-1185">Reference proteome</keyword>
<evidence type="ECO:0000256" key="1">
    <source>
        <dbReference type="SAM" id="MobiDB-lite"/>
    </source>
</evidence>